<evidence type="ECO:0000256" key="1">
    <source>
        <dbReference type="SAM" id="Coils"/>
    </source>
</evidence>
<feature type="coiled-coil region" evidence="1">
    <location>
        <begin position="57"/>
        <end position="171"/>
    </location>
</feature>
<gene>
    <name evidence="2" type="ORF">EJ02DRAFT_344448</name>
</gene>
<reference evidence="2" key="1">
    <citation type="journal article" date="2020" name="Stud. Mycol.">
        <title>101 Dothideomycetes genomes: a test case for predicting lifestyles and emergence of pathogens.</title>
        <authorList>
            <person name="Haridas S."/>
            <person name="Albert R."/>
            <person name="Binder M."/>
            <person name="Bloem J."/>
            <person name="Labutti K."/>
            <person name="Salamov A."/>
            <person name="Andreopoulos B."/>
            <person name="Baker S."/>
            <person name="Barry K."/>
            <person name="Bills G."/>
            <person name="Bluhm B."/>
            <person name="Cannon C."/>
            <person name="Castanera R."/>
            <person name="Culley D."/>
            <person name="Daum C."/>
            <person name="Ezra D."/>
            <person name="Gonzalez J."/>
            <person name="Henrissat B."/>
            <person name="Kuo A."/>
            <person name="Liang C."/>
            <person name="Lipzen A."/>
            <person name="Lutzoni F."/>
            <person name="Magnuson J."/>
            <person name="Mondo S."/>
            <person name="Nolan M."/>
            <person name="Ohm R."/>
            <person name="Pangilinan J."/>
            <person name="Park H.-J."/>
            <person name="Ramirez L."/>
            <person name="Alfaro M."/>
            <person name="Sun H."/>
            <person name="Tritt A."/>
            <person name="Yoshinaga Y."/>
            <person name="Zwiers L.-H."/>
            <person name="Turgeon B."/>
            <person name="Goodwin S."/>
            <person name="Spatafora J."/>
            <person name="Crous P."/>
            <person name="Grigoriev I."/>
        </authorList>
    </citation>
    <scope>NUCLEOTIDE SEQUENCE</scope>
    <source>
        <strain evidence="2">CBS 161.51</strain>
    </source>
</reference>
<dbReference type="EMBL" id="ML976030">
    <property type="protein sequence ID" value="KAF1942968.1"/>
    <property type="molecule type" value="Genomic_DNA"/>
</dbReference>
<evidence type="ECO:0000313" key="3">
    <source>
        <dbReference type="Proteomes" id="UP000800038"/>
    </source>
</evidence>
<sequence>MSNRGGMQKQLSKILAEAQVQGYKIEDFIPGEMHGLFHGLTELKAAREYIKEVEGREIDLQAENNSLLAKIKAKEEEIENQPEEFKALKVDLQQAQRSIDYYRELVEDAHRRAERYQRNLQNAVKDQTASDEAAAKIERLQTELDQHQIAILKLQIENRKAAEIFDQLREQDAKVMADNSAKLAVVETESELFSETLTALIDTLETEHSSAAAAINDKSALLHKTEKLYNVIVSEVTPLNRFFSRTYEILAIYQALFQSLSDPHVLDIVSLPQQLDKLMDGASQDLDNYQGVHGLMLGDAGVAEEQVRLQLSGMALSAGDIFSSLQCIEGDVSGFLGRLHREPNTWLAMKTRFRLTGKCLSVG</sequence>
<dbReference type="OrthoDB" id="3777090at2759"/>
<protein>
    <submittedName>
        <fullName evidence="2">Uncharacterized protein</fullName>
    </submittedName>
</protein>
<keyword evidence="1" id="KW-0175">Coiled coil</keyword>
<evidence type="ECO:0000313" key="2">
    <source>
        <dbReference type="EMBL" id="KAF1942968.1"/>
    </source>
</evidence>
<dbReference type="AlphaFoldDB" id="A0A6A5ST93"/>
<keyword evidence="3" id="KW-1185">Reference proteome</keyword>
<accession>A0A6A5ST93</accession>
<proteinExistence type="predicted"/>
<dbReference type="Proteomes" id="UP000800038">
    <property type="component" value="Unassembled WGS sequence"/>
</dbReference>
<organism evidence="2 3">
    <name type="scientific">Clathrospora elynae</name>
    <dbReference type="NCBI Taxonomy" id="706981"/>
    <lineage>
        <taxon>Eukaryota</taxon>
        <taxon>Fungi</taxon>
        <taxon>Dikarya</taxon>
        <taxon>Ascomycota</taxon>
        <taxon>Pezizomycotina</taxon>
        <taxon>Dothideomycetes</taxon>
        <taxon>Pleosporomycetidae</taxon>
        <taxon>Pleosporales</taxon>
        <taxon>Diademaceae</taxon>
        <taxon>Clathrospora</taxon>
    </lineage>
</organism>
<name>A0A6A5ST93_9PLEO</name>